<dbReference type="AlphaFoldDB" id="A0A7S1EPP8"/>
<sequence>MKYIGEILQLESLNNSIVVESDGDVEKDSEDMDSITLLNTKKNYSLISILSQIALEDDEFEQRLIKCENELDRIDVKRVKVDDVNSESQKTSKVGKKVSFGSTVTSFYEADEEIPDLNDDIFISEDEELNEVQVEGNAEDEPVEYVEEEFGNYEHIWEAVKKLEIEMGDNRQSK</sequence>
<organism evidence="1">
    <name type="scientific">Timspurckia oligopyrenoides</name>
    <dbReference type="NCBI Taxonomy" id="708627"/>
    <lineage>
        <taxon>Eukaryota</taxon>
        <taxon>Rhodophyta</taxon>
        <taxon>Bangiophyceae</taxon>
        <taxon>Porphyridiales</taxon>
        <taxon>Porphyridiaceae</taxon>
        <taxon>Timspurckia</taxon>
    </lineage>
</organism>
<dbReference type="EMBL" id="HBFP01000460">
    <property type="protein sequence ID" value="CAD8815957.1"/>
    <property type="molecule type" value="Transcribed_RNA"/>
</dbReference>
<accession>A0A7S1EPP8</accession>
<name>A0A7S1EPP8_9RHOD</name>
<evidence type="ECO:0000313" key="1">
    <source>
        <dbReference type="EMBL" id="CAD8815957.1"/>
    </source>
</evidence>
<protein>
    <submittedName>
        <fullName evidence="1">Uncharacterized protein</fullName>
    </submittedName>
</protein>
<proteinExistence type="predicted"/>
<reference evidence="1" key="1">
    <citation type="submission" date="2021-01" db="EMBL/GenBank/DDBJ databases">
        <authorList>
            <person name="Corre E."/>
            <person name="Pelletier E."/>
            <person name="Niang G."/>
            <person name="Scheremetjew M."/>
            <person name="Finn R."/>
            <person name="Kale V."/>
            <person name="Holt S."/>
            <person name="Cochrane G."/>
            <person name="Meng A."/>
            <person name="Brown T."/>
            <person name="Cohen L."/>
        </authorList>
    </citation>
    <scope>NUCLEOTIDE SEQUENCE</scope>
    <source>
        <strain evidence="1">CCMP3278</strain>
    </source>
</reference>
<gene>
    <name evidence="1" type="ORF">TOLI1172_LOCUS345</name>
</gene>